<dbReference type="AlphaFoldDB" id="F8X4R7"/>
<dbReference type="Pfam" id="PF00545">
    <property type="entry name" value="Ribonuclease"/>
    <property type="match status" value="1"/>
</dbReference>
<evidence type="ECO:0000256" key="1">
    <source>
        <dbReference type="ARBA" id="ARBA00022722"/>
    </source>
</evidence>
<proteinExistence type="predicted"/>
<keyword evidence="1" id="KW-0540">Nuclease</keyword>
<gene>
    <name evidence="3" type="ORF">HMPREF9456_03226</name>
</gene>
<dbReference type="InterPro" id="IPR000026">
    <property type="entry name" value="N1-like"/>
</dbReference>
<sequence>MRFTDPNGEFWQYVIGAVAGGIINWGFNGFKFNMEGLKYFGAGAVGGALIATGKPIGIISGAAFTAGSNSAISQYSANGFIDWWEVGTSTIVGGISAFLAYQFSGAITPYVESLFRNVTNEVLQKGLTYGTTGAITGVTVGGGMGYATTGEWDGAIDGMWKGAALGFGTGFAYGAGGQMYKNWGEGKNLWTGEYSNEPLPNINTRFVTTEDGSTYDMKPTMDRIQSGETYPHRNDGSVFENRIPRNQTKPLLPDRPLGTYKEYVVPPTPGMRGVGPLRIVTNGTNFWFTPDHYRTFIQIK</sequence>
<dbReference type="eggNOG" id="COG4290">
    <property type="taxonomic scope" value="Bacteria"/>
</dbReference>
<dbReference type="Proteomes" id="UP000006420">
    <property type="component" value="Unassembled WGS sequence"/>
</dbReference>
<keyword evidence="2" id="KW-0378">Hydrolase</keyword>
<dbReference type="STRING" id="742767.HMPREF9456_03226"/>
<name>F8X4R7_9BACT</name>
<dbReference type="OrthoDB" id="6225685at2"/>
<dbReference type="SUPFAM" id="SSF53933">
    <property type="entry name" value="Microbial ribonucleases"/>
    <property type="match status" value="1"/>
</dbReference>
<organism evidence="3 4">
    <name type="scientific">Dysgonomonas mossii DSM 22836</name>
    <dbReference type="NCBI Taxonomy" id="742767"/>
    <lineage>
        <taxon>Bacteria</taxon>
        <taxon>Pseudomonadati</taxon>
        <taxon>Bacteroidota</taxon>
        <taxon>Bacteroidia</taxon>
        <taxon>Bacteroidales</taxon>
        <taxon>Dysgonomonadaceae</taxon>
        <taxon>Dysgonomonas</taxon>
    </lineage>
</organism>
<comment type="caution">
    <text evidence="3">The sequence shown here is derived from an EMBL/GenBank/DDBJ whole genome shotgun (WGS) entry which is preliminary data.</text>
</comment>
<dbReference type="RefSeq" id="WP_006844592.1">
    <property type="nucleotide sequence ID" value="NZ_AQWJ01000011.1"/>
</dbReference>
<dbReference type="InterPro" id="IPR016191">
    <property type="entry name" value="Ribonuclease/ribotoxin"/>
</dbReference>
<evidence type="ECO:0000313" key="4">
    <source>
        <dbReference type="Proteomes" id="UP000006420"/>
    </source>
</evidence>
<dbReference type="GO" id="GO:0003723">
    <property type="term" value="F:RNA binding"/>
    <property type="evidence" value="ECO:0007669"/>
    <property type="project" value="InterPro"/>
</dbReference>
<dbReference type="Gene3D" id="3.10.450.30">
    <property type="entry name" value="Microbial ribonucleases"/>
    <property type="match status" value="1"/>
</dbReference>
<evidence type="ECO:0000256" key="2">
    <source>
        <dbReference type="ARBA" id="ARBA00022801"/>
    </source>
</evidence>
<accession>F8X4R7</accession>
<dbReference type="GO" id="GO:0004521">
    <property type="term" value="F:RNA endonuclease activity"/>
    <property type="evidence" value="ECO:0007669"/>
    <property type="project" value="InterPro"/>
</dbReference>
<dbReference type="EMBL" id="ADLW01000020">
    <property type="protein sequence ID" value="EGK04756.1"/>
    <property type="molecule type" value="Genomic_DNA"/>
</dbReference>
<evidence type="ECO:0000313" key="3">
    <source>
        <dbReference type="EMBL" id="EGK04756.1"/>
    </source>
</evidence>
<dbReference type="GeneID" id="78083826"/>
<reference evidence="3 4" key="1">
    <citation type="submission" date="2011-04" db="EMBL/GenBank/DDBJ databases">
        <title>The Genome Sequence of Dysgonomonas mossii DSM 22836.</title>
        <authorList>
            <consortium name="The Broad Institute Genome Sequencing Platform"/>
            <person name="Earl A."/>
            <person name="Ward D."/>
            <person name="Feldgarden M."/>
            <person name="Gevers D."/>
            <person name="Pudlo N."/>
            <person name="Martens E."/>
            <person name="Allen-Vercoe E."/>
            <person name="Young S.K."/>
            <person name="Zeng Q."/>
            <person name="Gargeya S."/>
            <person name="Fitzgerald M."/>
            <person name="Haas B."/>
            <person name="Abouelleil A."/>
            <person name="Alvarado L."/>
            <person name="Arachchi H.M."/>
            <person name="Berlin A."/>
            <person name="Brown A."/>
            <person name="Chapman S.B."/>
            <person name="Chen Z."/>
            <person name="Dunbar C."/>
            <person name="Freedman E."/>
            <person name="Gearin G."/>
            <person name="Gellesch M."/>
            <person name="Goldberg J."/>
            <person name="Griggs A."/>
            <person name="Gujja S."/>
            <person name="Heiman D."/>
            <person name="Howarth C."/>
            <person name="Larson L."/>
            <person name="Lui A."/>
            <person name="MacDonald P.J.P."/>
            <person name="Mehta T."/>
            <person name="Montmayeur A."/>
            <person name="Murphy C."/>
            <person name="Neiman D."/>
            <person name="Pearson M."/>
            <person name="Priest M."/>
            <person name="Roberts A."/>
            <person name="Saif S."/>
            <person name="Shea T."/>
            <person name="Shenoy N."/>
            <person name="Sisk P."/>
            <person name="Stolte C."/>
            <person name="Sykes S."/>
            <person name="Yandava C."/>
            <person name="Wortman J."/>
            <person name="Nusbaum C."/>
            <person name="Birren B."/>
        </authorList>
    </citation>
    <scope>NUCLEOTIDE SEQUENCE [LARGE SCALE GENOMIC DNA]</scope>
    <source>
        <strain evidence="3 4">DSM 22836</strain>
    </source>
</reference>
<protein>
    <submittedName>
        <fullName evidence="3">Uncharacterized protein</fullName>
    </submittedName>
</protein>
<dbReference type="HOGENOM" id="CLU_926641_0_0_10"/>
<keyword evidence="4" id="KW-1185">Reference proteome</keyword>
<dbReference type="GO" id="GO:0016787">
    <property type="term" value="F:hydrolase activity"/>
    <property type="evidence" value="ECO:0007669"/>
    <property type="project" value="UniProtKB-KW"/>
</dbReference>